<dbReference type="InterPro" id="IPR049450">
    <property type="entry name" value="ACOT8-like_C"/>
</dbReference>
<dbReference type="InterPro" id="IPR049449">
    <property type="entry name" value="TesB_ACOT8-like_N"/>
</dbReference>
<evidence type="ECO:0000256" key="1">
    <source>
        <dbReference type="ARBA" id="ARBA00006538"/>
    </source>
</evidence>
<dbReference type="Pfam" id="PF13622">
    <property type="entry name" value="4HBT_3"/>
    <property type="match status" value="1"/>
</dbReference>
<protein>
    <submittedName>
        <fullName evidence="6">Acyl-CoA thioesterase II</fullName>
    </submittedName>
</protein>
<evidence type="ECO:0000256" key="2">
    <source>
        <dbReference type="ARBA" id="ARBA00022801"/>
    </source>
</evidence>
<dbReference type="VEuPathDB" id="FungiDB:P170DRAFT_475330"/>
<comment type="caution">
    <text evidence="6">The sequence shown here is derived from an EMBL/GenBank/DDBJ whole genome shotgun (WGS) entry which is preliminary data.</text>
</comment>
<dbReference type="Proteomes" id="UP000234275">
    <property type="component" value="Unassembled WGS sequence"/>
</dbReference>
<dbReference type="GO" id="GO:0006637">
    <property type="term" value="P:acyl-CoA metabolic process"/>
    <property type="evidence" value="ECO:0007669"/>
    <property type="project" value="InterPro"/>
</dbReference>
<dbReference type="EMBL" id="MSFO01000004">
    <property type="protein sequence ID" value="PLB49001.1"/>
    <property type="molecule type" value="Genomic_DNA"/>
</dbReference>
<reference evidence="6 7" key="1">
    <citation type="submission" date="2016-12" db="EMBL/GenBank/DDBJ databases">
        <title>The genomes of Aspergillus section Nigri reveals drivers in fungal speciation.</title>
        <authorList>
            <consortium name="DOE Joint Genome Institute"/>
            <person name="Vesth T.C."/>
            <person name="Nybo J."/>
            <person name="Theobald S."/>
            <person name="Brandl J."/>
            <person name="Frisvad J.C."/>
            <person name="Nielsen K.F."/>
            <person name="Lyhne E.K."/>
            <person name="Kogle M.E."/>
            <person name="Kuo A."/>
            <person name="Riley R."/>
            <person name="Clum A."/>
            <person name="Nolan M."/>
            <person name="Lipzen A."/>
            <person name="Salamov A."/>
            <person name="Henrissat B."/>
            <person name="Wiebenga A."/>
            <person name="De Vries R.P."/>
            <person name="Grigoriev I.V."/>
            <person name="Mortensen U.H."/>
            <person name="Andersen M.R."/>
            <person name="Baker S.E."/>
        </authorList>
    </citation>
    <scope>NUCLEOTIDE SEQUENCE [LARGE SCALE GENOMIC DNA]</scope>
    <source>
        <strain evidence="6 7">IBT 23096</strain>
    </source>
</reference>
<evidence type="ECO:0000256" key="3">
    <source>
        <dbReference type="SAM" id="MobiDB-lite"/>
    </source>
</evidence>
<gene>
    <name evidence="6" type="ORF">P170DRAFT_475330</name>
</gene>
<dbReference type="AlphaFoldDB" id="A0A2I2G805"/>
<dbReference type="GeneID" id="36560945"/>
<dbReference type="Pfam" id="PF20789">
    <property type="entry name" value="4HBT_3C"/>
    <property type="match status" value="1"/>
</dbReference>
<proteinExistence type="inferred from homology"/>
<evidence type="ECO:0000313" key="6">
    <source>
        <dbReference type="EMBL" id="PLB49001.1"/>
    </source>
</evidence>
<dbReference type="RefSeq" id="XP_024704303.1">
    <property type="nucleotide sequence ID" value="XM_024853247.1"/>
</dbReference>
<name>A0A2I2G805_9EURO</name>
<dbReference type="InterPro" id="IPR003703">
    <property type="entry name" value="Acyl_CoA_thio"/>
</dbReference>
<evidence type="ECO:0000259" key="5">
    <source>
        <dbReference type="Pfam" id="PF20789"/>
    </source>
</evidence>
<dbReference type="SUPFAM" id="SSF54637">
    <property type="entry name" value="Thioesterase/thiol ester dehydrase-isomerase"/>
    <property type="match status" value="2"/>
</dbReference>
<dbReference type="Gene3D" id="2.40.160.210">
    <property type="entry name" value="Acyl-CoA thioesterase, double hotdog domain"/>
    <property type="match status" value="1"/>
</dbReference>
<dbReference type="PANTHER" id="PTHR11066:SF34">
    <property type="entry name" value="ACYL-COENZYME A THIOESTERASE 8"/>
    <property type="match status" value="1"/>
</dbReference>
<sequence length="301" mass="32856">MDSKALTVPRHHPLAVEPTSEDPNVFTNTNPLWYPPGLPTAFGGAILAQALNAAMQRISPDFSVHTMHCQFVKAARVGSPVFYHVDRLSQTKSFSACHVSAKQNDQLVFTATLSFTRDSSAAGNVLDHATTMPDVAVDPDSMTYRTGEGTAVSMFEFKTAADSAVDNSTPANKRLRRIVRAQKALAQPPGSKGHLLTLACLTDVWCLGTVGRVYGVSLFASKMSKKPGVEQMATLNHTIHFHNPHHPCVNEWMVEEAHCPWAGKERALVNSRIWTPEGVLLATCSQEVLVRLSQENALARM</sequence>
<organism evidence="6 7">
    <name type="scientific">Aspergillus steynii IBT 23096</name>
    <dbReference type="NCBI Taxonomy" id="1392250"/>
    <lineage>
        <taxon>Eukaryota</taxon>
        <taxon>Fungi</taxon>
        <taxon>Dikarya</taxon>
        <taxon>Ascomycota</taxon>
        <taxon>Pezizomycotina</taxon>
        <taxon>Eurotiomycetes</taxon>
        <taxon>Eurotiomycetidae</taxon>
        <taxon>Eurotiales</taxon>
        <taxon>Aspergillaceae</taxon>
        <taxon>Aspergillus</taxon>
        <taxon>Aspergillus subgen. Circumdati</taxon>
    </lineage>
</organism>
<dbReference type="GO" id="GO:0005782">
    <property type="term" value="C:peroxisomal matrix"/>
    <property type="evidence" value="ECO:0007669"/>
    <property type="project" value="UniProtKB-SubCell"/>
</dbReference>
<dbReference type="CDD" id="cd03444">
    <property type="entry name" value="Thioesterase_II_repeat1"/>
    <property type="match status" value="1"/>
</dbReference>
<comment type="similarity">
    <text evidence="1">Belongs to the C/M/P thioester hydrolase family.</text>
</comment>
<evidence type="ECO:0000313" key="7">
    <source>
        <dbReference type="Proteomes" id="UP000234275"/>
    </source>
</evidence>
<keyword evidence="2" id="KW-0378">Hydrolase</keyword>
<feature type="domain" description="Acyl-CoA thioesterase-like C-terminal" evidence="5">
    <location>
        <begin position="154"/>
        <end position="290"/>
    </location>
</feature>
<dbReference type="InterPro" id="IPR029069">
    <property type="entry name" value="HotDog_dom_sf"/>
</dbReference>
<keyword evidence="7" id="KW-1185">Reference proteome</keyword>
<dbReference type="OrthoDB" id="68328at2759"/>
<dbReference type="GO" id="GO:0047617">
    <property type="term" value="F:fatty acyl-CoA hydrolase activity"/>
    <property type="evidence" value="ECO:0007669"/>
    <property type="project" value="InterPro"/>
</dbReference>
<accession>A0A2I2G805</accession>
<dbReference type="CDD" id="cd03445">
    <property type="entry name" value="Thioesterase_II_repeat2"/>
    <property type="match status" value="1"/>
</dbReference>
<dbReference type="GO" id="GO:0009062">
    <property type="term" value="P:fatty acid catabolic process"/>
    <property type="evidence" value="ECO:0007669"/>
    <property type="project" value="TreeGrafter"/>
</dbReference>
<dbReference type="STRING" id="1392250.A0A2I2G805"/>
<dbReference type="PANTHER" id="PTHR11066">
    <property type="entry name" value="ACYL-COA THIOESTERASE"/>
    <property type="match status" value="1"/>
</dbReference>
<dbReference type="InterPro" id="IPR042171">
    <property type="entry name" value="Acyl-CoA_hotdog"/>
</dbReference>
<evidence type="ECO:0000259" key="4">
    <source>
        <dbReference type="Pfam" id="PF13622"/>
    </source>
</evidence>
<feature type="domain" description="Acyl-CoA thioesterase-like N-terminal HotDog" evidence="4">
    <location>
        <begin position="31"/>
        <end position="116"/>
    </location>
</feature>
<feature type="region of interest" description="Disordered" evidence="3">
    <location>
        <begin position="1"/>
        <end position="22"/>
    </location>
</feature>